<feature type="transmembrane region" description="Helical" evidence="2">
    <location>
        <begin position="346"/>
        <end position="367"/>
    </location>
</feature>
<dbReference type="Pfam" id="PF07697">
    <property type="entry name" value="7TMR-HDED"/>
    <property type="match status" value="1"/>
</dbReference>
<dbReference type="InterPro" id="IPR003607">
    <property type="entry name" value="HD/PDEase_dom"/>
</dbReference>
<dbReference type="InterPro" id="IPR052722">
    <property type="entry name" value="PgpH_phosphodiesterase"/>
</dbReference>
<dbReference type="InterPro" id="IPR006674">
    <property type="entry name" value="HD_domain"/>
</dbReference>
<evidence type="ECO:0000256" key="1">
    <source>
        <dbReference type="SAM" id="MobiDB-lite"/>
    </source>
</evidence>
<dbReference type="Pfam" id="PF01966">
    <property type="entry name" value="HD"/>
    <property type="match status" value="1"/>
</dbReference>
<evidence type="ECO:0000259" key="3">
    <source>
        <dbReference type="PROSITE" id="PS50042"/>
    </source>
</evidence>
<keyword evidence="2" id="KW-0812">Transmembrane</keyword>
<feature type="transmembrane region" description="Helical" evidence="2">
    <location>
        <begin position="482"/>
        <end position="509"/>
    </location>
</feature>
<dbReference type="InterPro" id="IPR006675">
    <property type="entry name" value="HDIG_dom"/>
</dbReference>
<dbReference type="Gene3D" id="1.10.3210.10">
    <property type="entry name" value="Hypothetical protein af1432"/>
    <property type="match status" value="1"/>
</dbReference>
<feature type="transmembrane region" description="Helical" evidence="2">
    <location>
        <begin position="419"/>
        <end position="440"/>
    </location>
</feature>
<dbReference type="CDD" id="cd00077">
    <property type="entry name" value="HDc"/>
    <property type="match status" value="1"/>
</dbReference>
<dbReference type="AlphaFoldDB" id="A0A0W8GA18"/>
<dbReference type="SUPFAM" id="SSF109604">
    <property type="entry name" value="HD-domain/PDEase-like"/>
    <property type="match status" value="1"/>
</dbReference>
<accession>A0A0W8GA18</accession>
<organism evidence="4">
    <name type="scientific">hydrocarbon metagenome</name>
    <dbReference type="NCBI Taxonomy" id="938273"/>
    <lineage>
        <taxon>unclassified sequences</taxon>
        <taxon>metagenomes</taxon>
        <taxon>ecological metagenomes</taxon>
    </lineage>
</organism>
<feature type="transmembrane region" description="Helical" evidence="2">
    <location>
        <begin position="452"/>
        <end position="470"/>
    </location>
</feature>
<dbReference type="Pfam" id="PF07698">
    <property type="entry name" value="7TM-7TMR_HD"/>
    <property type="match status" value="1"/>
</dbReference>
<dbReference type="EMBL" id="LNQE01000018">
    <property type="protein sequence ID" value="KUG29943.1"/>
    <property type="molecule type" value="Genomic_DNA"/>
</dbReference>
<sequence length="772" mass="85914">MSEILSKVKKHLRPQIQIKAQAASKVAGKDVKPFPVAGLLFFLTVLAVLSLLSTLGFQNRIKLFVAGEVATHDVAADQNLQIEDTVATAGRRELVAETQPPVFDLSPKPFLDLTNGVEDILSAVAEANGEELEKLRWQISENLNVEIGQDVIDSWQRADLRDLVRSKVLPWIKTAYEPGVVSASSILLAYKNGILIRDLPTNMEMLRIDPRDIKDLKQVRDALEAHLKTDLNRPIRVRKAVNALIHPFLVPNLTLNQETTQGRKREIMAAVEPLYYNIKKGEIIVRQGERVGPVQQLKLQSLYRLQSGGVQYMEGVGGFVMCLLLLLVLHFSLEKRGLRAISDKDWLFLGTVFLAFGLFAKFGNAVRLPTGDVPESVRAMYFAYSLPLAGAAGILALFFPKRLCILMSLMLSFLTCRLIGADLNLFCYYFIGAMIFIFLLKRSETRVQVLKTSLPLIATLLVMWISVNLMDFTDLTTAGTGIFFIFLNGLLTLLAVMGISPIMELLFGYSSRFRLMELMNLEQPLLQELMVKAPGTYHHSLVVSNMAEAGARVIGANALLAKVSALYHDIGKLKNPQYFIENISGKDNRHNKLAPSMSALILISHVKKGVELAREHKLGPVITDLISQHHGTTLITFFYHKAQEMAEAKGEDPVREEEFRYPGPKPQSKEAGLILLADAIEASSRTLVDPTPSRIKGHIQSILRKIYTEGELDESQLTLKDLTLLTETFHRILTGIFHQRIEYPNVDRGGGKPAKPKEPQAETAKASPEQAA</sequence>
<name>A0A0W8GA18_9ZZZZ</name>
<dbReference type="PANTHER" id="PTHR36442">
    <property type="entry name" value="CYCLIC-DI-AMP PHOSPHODIESTERASE PGPH"/>
    <property type="match status" value="1"/>
</dbReference>
<feature type="transmembrane region" description="Helical" evidence="2">
    <location>
        <begin position="379"/>
        <end position="399"/>
    </location>
</feature>
<feature type="transmembrane region" description="Helical" evidence="2">
    <location>
        <begin position="34"/>
        <end position="57"/>
    </location>
</feature>
<dbReference type="PANTHER" id="PTHR36442:SF1">
    <property type="entry name" value="CYCLIC-DI-AMP PHOSPHODIESTERASE PGPH"/>
    <property type="match status" value="1"/>
</dbReference>
<evidence type="ECO:0000313" key="4">
    <source>
        <dbReference type="EMBL" id="KUG29943.1"/>
    </source>
</evidence>
<feature type="domain" description="Cyclic nucleotide-binding" evidence="3">
    <location>
        <begin position="255"/>
        <end position="289"/>
    </location>
</feature>
<dbReference type="InterPro" id="IPR000595">
    <property type="entry name" value="cNMP-bd_dom"/>
</dbReference>
<dbReference type="NCBIfam" id="TIGR00277">
    <property type="entry name" value="HDIG"/>
    <property type="match status" value="1"/>
</dbReference>
<proteinExistence type="predicted"/>
<feature type="transmembrane region" description="Helical" evidence="2">
    <location>
        <begin position="312"/>
        <end position="331"/>
    </location>
</feature>
<comment type="caution">
    <text evidence="4">The sequence shown here is derived from an EMBL/GenBank/DDBJ whole genome shotgun (WGS) entry which is preliminary data.</text>
</comment>
<keyword evidence="2" id="KW-1133">Transmembrane helix</keyword>
<feature type="region of interest" description="Disordered" evidence="1">
    <location>
        <begin position="743"/>
        <end position="772"/>
    </location>
</feature>
<evidence type="ECO:0000256" key="2">
    <source>
        <dbReference type="SAM" id="Phobius"/>
    </source>
</evidence>
<keyword evidence="2" id="KW-0472">Membrane</keyword>
<dbReference type="InterPro" id="IPR011624">
    <property type="entry name" value="Metal-dep_PHydrolase_7TM_extra"/>
</dbReference>
<protein>
    <submittedName>
        <fullName evidence="4">Membrane protein</fullName>
    </submittedName>
</protein>
<dbReference type="InterPro" id="IPR011621">
    <property type="entry name" value="Metal-dep_PHydrolase_7TM_intra"/>
</dbReference>
<dbReference type="SMART" id="SM00471">
    <property type="entry name" value="HDc"/>
    <property type="match status" value="1"/>
</dbReference>
<gene>
    <name evidence="4" type="ORF">ASZ90_000161</name>
</gene>
<reference evidence="4" key="1">
    <citation type="journal article" date="2015" name="Proc. Natl. Acad. Sci. U.S.A.">
        <title>Networks of energetic and metabolic interactions define dynamics in microbial communities.</title>
        <authorList>
            <person name="Embree M."/>
            <person name="Liu J.K."/>
            <person name="Al-Bassam M.M."/>
            <person name="Zengler K."/>
        </authorList>
    </citation>
    <scope>NUCLEOTIDE SEQUENCE</scope>
</reference>
<dbReference type="PROSITE" id="PS50042">
    <property type="entry name" value="CNMP_BINDING_3"/>
    <property type="match status" value="1"/>
</dbReference>